<dbReference type="PANTHER" id="PTHR44196">
    <property type="entry name" value="DEHYDROGENASE/REDUCTASE SDR FAMILY MEMBER 7B"/>
    <property type="match status" value="1"/>
</dbReference>
<organism evidence="4 5">
    <name type="scientific">Aequoribacter fuscus</name>
    <dbReference type="NCBI Taxonomy" id="2518989"/>
    <lineage>
        <taxon>Bacteria</taxon>
        <taxon>Pseudomonadati</taxon>
        <taxon>Pseudomonadota</taxon>
        <taxon>Gammaproteobacteria</taxon>
        <taxon>Cellvibrionales</taxon>
        <taxon>Halieaceae</taxon>
        <taxon>Aequoribacter</taxon>
    </lineage>
</organism>
<keyword evidence="5" id="KW-1185">Reference proteome</keyword>
<dbReference type="CDD" id="cd05233">
    <property type="entry name" value="SDR_c"/>
    <property type="match status" value="1"/>
</dbReference>
<dbReference type="Proteomes" id="UP000005615">
    <property type="component" value="Unassembled WGS sequence"/>
</dbReference>
<name>F3L2W8_9GAMM</name>
<protein>
    <submittedName>
        <fullName evidence="4">Oxidoreductase, short-chain dehydrogenase/reductase family</fullName>
    </submittedName>
</protein>
<dbReference type="PIRSF" id="PIRSF000126">
    <property type="entry name" value="11-beta-HSD1"/>
    <property type="match status" value="1"/>
</dbReference>
<dbReference type="STRING" id="2518989.IMCC3088_1892"/>
<dbReference type="InterPro" id="IPR036291">
    <property type="entry name" value="NAD(P)-bd_dom_sf"/>
</dbReference>
<dbReference type="PRINTS" id="PR00081">
    <property type="entry name" value="GDHRDH"/>
</dbReference>
<evidence type="ECO:0000256" key="3">
    <source>
        <dbReference type="RuleBase" id="RU000363"/>
    </source>
</evidence>
<dbReference type="eggNOG" id="COG0300">
    <property type="taxonomic scope" value="Bacteria"/>
</dbReference>
<dbReference type="PANTHER" id="PTHR44196:SF1">
    <property type="entry name" value="DEHYDROGENASE_REDUCTASE SDR FAMILY MEMBER 7B"/>
    <property type="match status" value="1"/>
</dbReference>
<evidence type="ECO:0000256" key="1">
    <source>
        <dbReference type="ARBA" id="ARBA00006484"/>
    </source>
</evidence>
<evidence type="ECO:0000313" key="5">
    <source>
        <dbReference type="Proteomes" id="UP000005615"/>
    </source>
</evidence>
<gene>
    <name evidence="4" type="ORF">IMCC3088_1892</name>
</gene>
<accession>F3L2W8</accession>
<comment type="similarity">
    <text evidence="1 3">Belongs to the short-chain dehydrogenases/reductases (SDR) family.</text>
</comment>
<proteinExistence type="inferred from homology"/>
<dbReference type="NCBIfam" id="NF006565">
    <property type="entry name" value="PRK09072.1"/>
    <property type="match status" value="1"/>
</dbReference>
<dbReference type="AlphaFoldDB" id="F3L2W8"/>
<dbReference type="SUPFAM" id="SSF51735">
    <property type="entry name" value="NAD(P)-binding Rossmann-fold domains"/>
    <property type="match status" value="1"/>
</dbReference>
<dbReference type="InterPro" id="IPR002347">
    <property type="entry name" value="SDR_fam"/>
</dbReference>
<dbReference type="PRINTS" id="PR00080">
    <property type="entry name" value="SDRFAMILY"/>
</dbReference>
<dbReference type="RefSeq" id="WP_009576126.1">
    <property type="nucleotide sequence ID" value="NZ_AEIG01000056.1"/>
</dbReference>
<sequence length="255" mass="27747">MQRVVITGATGGLGMALASLLDSQNSELVLVGRDEVALRALNESLGSKHQIRVADLASADAIDSLAEQLSQQRVDVLINNAGLNEFGEFTDVPPATIEQMFQVNVIAPMKLTQAMLPALVRDKATVLNIGSVFGYIGFPFYATYSATKFALRGFSEALYREYKDQGLKVLFVAPRAIATNMNDARTEAMNKALGNTTDTPEAVALQIVRALREGQIRTVIGFPEKLFARINGVLPNIVDKALFKQVAAMRKFARK</sequence>
<evidence type="ECO:0000313" key="4">
    <source>
        <dbReference type="EMBL" id="EGG29319.1"/>
    </source>
</evidence>
<keyword evidence="2" id="KW-0560">Oxidoreductase</keyword>
<dbReference type="GO" id="GO:0016491">
    <property type="term" value="F:oxidoreductase activity"/>
    <property type="evidence" value="ECO:0007669"/>
    <property type="project" value="UniProtKB-KW"/>
</dbReference>
<comment type="caution">
    <text evidence="4">The sequence shown here is derived from an EMBL/GenBank/DDBJ whole genome shotgun (WGS) entry which is preliminary data.</text>
</comment>
<dbReference type="Gene3D" id="3.40.50.720">
    <property type="entry name" value="NAD(P)-binding Rossmann-like Domain"/>
    <property type="match status" value="1"/>
</dbReference>
<evidence type="ECO:0000256" key="2">
    <source>
        <dbReference type="ARBA" id="ARBA00023002"/>
    </source>
</evidence>
<reference evidence="4 5" key="1">
    <citation type="journal article" date="2011" name="J. Bacteriol.">
        <title>Genome sequence of strain IMCC3088, a proteorhodopsin-containing marine bacterium belonging to the OM60/NOR5 clade.</title>
        <authorList>
            <person name="Jang Y."/>
            <person name="Oh H.M."/>
            <person name="Kang I."/>
            <person name="Lee K."/>
            <person name="Yang S.J."/>
            <person name="Cho J.C."/>
        </authorList>
    </citation>
    <scope>NUCLEOTIDE SEQUENCE [LARGE SCALE GENOMIC DNA]</scope>
    <source>
        <strain evidence="4 5">IMCC3088</strain>
    </source>
</reference>
<dbReference type="GO" id="GO:0016020">
    <property type="term" value="C:membrane"/>
    <property type="evidence" value="ECO:0007669"/>
    <property type="project" value="TreeGrafter"/>
</dbReference>
<dbReference type="EMBL" id="AEIG01000056">
    <property type="protein sequence ID" value="EGG29319.1"/>
    <property type="molecule type" value="Genomic_DNA"/>
</dbReference>
<dbReference type="Pfam" id="PF00106">
    <property type="entry name" value="adh_short"/>
    <property type="match status" value="1"/>
</dbReference>
<dbReference type="OrthoDB" id="7301144at2"/>